<keyword evidence="2 6" id="KW-0645">Protease</keyword>
<feature type="non-terminal residue" evidence="8">
    <location>
        <position position="269"/>
    </location>
</feature>
<comment type="similarity">
    <text evidence="1 6">Belongs to the peptidase M76 family.</text>
</comment>
<dbReference type="GO" id="GO:0033615">
    <property type="term" value="P:mitochondrial proton-transporting ATP synthase complex assembly"/>
    <property type="evidence" value="ECO:0007669"/>
    <property type="project" value="TreeGrafter"/>
</dbReference>
<dbReference type="Proteomes" id="UP000667349">
    <property type="component" value="Unassembled WGS sequence"/>
</dbReference>
<evidence type="ECO:0000313" key="8">
    <source>
        <dbReference type="EMBL" id="KAG5316414.1"/>
    </source>
</evidence>
<evidence type="ECO:0000256" key="5">
    <source>
        <dbReference type="ARBA" id="ARBA00023049"/>
    </source>
</evidence>
<evidence type="ECO:0000256" key="7">
    <source>
        <dbReference type="SAM" id="MobiDB-lite"/>
    </source>
</evidence>
<dbReference type="GO" id="GO:0005739">
    <property type="term" value="C:mitochondrion"/>
    <property type="evidence" value="ECO:0007669"/>
    <property type="project" value="GOC"/>
</dbReference>
<dbReference type="Pfam" id="PF09768">
    <property type="entry name" value="Peptidase_M76"/>
    <property type="match status" value="1"/>
</dbReference>
<organism evidence="8 9">
    <name type="scientific">Acromyrmex insinuator</name>
    <dbReference type="NCBI Taxonomy" id="230686"/>
    <lineage>
        <taxon>Eukaryota</taxon>
        <taxon>Metazoa</taxon>
        <taxon>Ecdysozoa</taxon>
        <taxon>Arthropoda</taxon>
        <taxon>Hexapoda</taxon>
        <taxon>Insecta</taxon>
        <taxon>Pterygota</taxon>
        <taxon>Neoptera</taxon>
        <taxon>Endopterygota</taxon>
        <taxon>Hymenoptera</taxon>
        <taxon>Apocrita</taxon>
        <taxon>Aculeata</taxon>
        <taxon>Formicoidea</taxon>
        <taxon>Formicidae</taxon>
        <taxon>Myrmicinae</taxon>
        <taxon>Acromyrmex</taxon>
    </lineage>
</organism>
<dbReference type="EMBL" id="JAANHZ010000060">
    <property type="protein sequence ID" value="KAG5316414.1"/>
    <property type="molecule type" value="Genomic_DNA"/>
</dbReference>
<dbReference type="GO" id="GO:0046872">
    <property type="term" value="F:metal ion binding"/>
    <property type="evidence" value="ECO:0007669"/>
    <property type="project" value="UniProtKB-KW"/>
</dbReference>
<evidence type="ECO:0000256" key="3">
    <source>
        <dbReference type="ARBA" id="ARBA00022723"/>
    </source>
</evidence>
<dbReference type="EC" id="3.4.24.-" evidence="6"/>
<feature type="non-terminal residue" evidence="8">
    <location>
        <position position="1"/>
    </location>
</feature>
<accession>A0A836ELV4</accession>
<name>A0A836ELV4_9HYME</name>
<dbReference type="PANTHER" id="PTHR21711:SF0">
    <property type="entry name" value="MITOCHONDRIAL INNER MEMBRANE PROTEASE ATP23 HOMOLOG"/>
    <property type="match status" value="1"/>
</dbReference>
<keyword evidence="5 6" id="KW-0482">Metalloprotease</keyword>
<keyword evidence="9" id="KW-1185">Reference proteome</keyword>
<evidence type="ECO:0000256" key="4">
    <source>
        <dbReference type="ARBA" id="ARBA00022801"/>
    </source>
</evidence>
<feature type="compositionally biased region" description="Basic and acidic residues" evidence="7">
    <location>
        <begin position="1"/>
        <end position="14"/>
    </location>
</feature>
<dbReference type="AlphaFoldDB" id="A0A836ELV4"/>
<evidence type="ECO:0000256" key="2">
    <source>
        <dbReference type="ARBA" id="ARBA00022670"/>
    </source>
</evidence>
<dbReference type="GO" id="GO:0004222">
    <property type="term" value="F:metalloendopeptidase activity"/>
    <property type="evidence" value="ECO:0007669"/>
    <property type="project" value="InterPro"/>
</dbReference>
<reference evidence="8" key="1">
    <citation type="submission" date="2020-02" db="EMBL/GenBank/DDBJ databases">
        <title>Relaxed selection underlies rapid genomic changes in the transitions from sociality to social parasitism in ants.</title>
        <authorList>
            <person name="Bi X."/>
        </authorList>
    </citation>
    <scope>NUCLEOTIDE SEQUENCE</scope>
    <source>
        <strain evidence="8">BGI-DK2013a</strain>
        <tissue evidence="8">Whole body</tissue>
    </source>
</reference>
<sequence>MTVKNENEGKKNESDVSQGTALDNEDLWGSDMYPERRGRKFQHSWFKILIGTQGRESIDKNRCEHNVYKCIKESPIIKLMMGALRSSGCEIDIRRHISCEVCNPIVTGGYDSQFNQILLICNTLSIIMYIVICQNSAYNEDMVRGVLLHEMIHMFDYCRNKLDMKNIDHLACTEIRAANLGHCSFMSSLLQGDSSFINIKATHQNCVKHKARLSVMAVHKVSKEVAEAAIERVFTKCYNDLEPIGRRIRRNSFDMPRAYAEGHLYGYDM</sequence>
<keyword evidence="4 6" id="KW-0378">Hydrolase</keyword>
<feature type="region of interest" description="Disordered" evidence="7">
    <location>
        <begin position="1"/>
        <end position="23"/>
    </location>
</feature>
<protein>
    <recommendedName>
        <fullName evidence="6">Mitochondrial inner membrane protease ATP23</fullName>
        <ecNumber evidence="6">3.4.24.-</ecNumber>
    </recommendedName>
</protein>
<evidence type="ECO:0000256" key="6">
    <source>
        <dbReference type="RuleBase" id="RU364057"/>
    </source>
</evidence>
<dbReference type="InterPro" id="IPR019165">
    <property type="entry name" value="Peptidase_M76_ATP23"/>
</dbReference>
<comment type="caution">
    <text evidence="8">The sequence shown here is derived from an EMBL/GenBank/DDBJ whole genome shotgun (WGS) entry which is preliminary data.</text>
</comment>
<evidence type="ECO:0000313" key="9">
    <source>
        <dbReference type="Proteomes" id="UP000667349"/>
    </source>
</evidence>
<dbReference type="PANTHER" id="PTHR21711">
    <property type="entry name" value="MITOCHONDRIAL INNER MEMBRANE PROTEASE"/>
    <property type="match status" value="1"/>
</dbReference>
<keyword evidence="3 6" id="KW-0479">Metal-binding</keyword>
<gene>
    <name evidence="8" type="primary">Atp23</name>
    <name evidence="8" type="ORF">G6Z75_0006675</name>
</gene>
<evidence type="ECO:0000256" key="1">
    <source>
        <dbReference type="ARBA" id="ARBA00009915"/>
    </source>
</evidence>
<proteinExistence type="inferred from homology"/>
<dbReference type="GO" id="GO:0034982">
    <property type="term" value="P:mitochondrial protein processing"/>
    <property type="evidence" value="ECO:0007669"/>
    <property type="project" value="TreeGrafter"/>
</dbReference>